<dbReference type="InterPro" id="IPR000639">
    <property type="entry name" value="Epox_hydrolase-like"/>
</dbReference>
<dbReference type="Gene3D" id="3.40.50.1820">
    <property type="entry name" value="alpha/beta hydrolase"/>
    <property type="match status" value="1"/>
</dbReference>
<keyword evidence="1" id="KW-0378">Hydrolase</keyword>
<keyword evidence="4" id="KW-0560">Oxidoreductase</keyword>
<evidence type="ECO:0000259" key="3">
    <source>
        <dbReference type="Pfam" id="PF00561"/>
    </source>
</evidence>
<reference evidence="4" key="1">
    <citation type="submission" date="2020-04" db="EMBL/GenBank/DDBJ databases">
        <authorList>
            <person name="Neveu A P."/>
        </authorList>
    </citation>
    <scope>NUCLEOTIDE SEQUENCE</scope>
    <source>
        <tissue evidence="4">Whole embryo</tissue>
    </source>
</reference>
<feature type="domain" description="AB hydrolase-1" evidence="3">
    <location>
        <begin position="56"/>
        <end position="303"/>
    </location>
</feature>
<sequence>MALTLRQSVRFSRILNHVKCSSTVVATRTFFSKHKEIDVYDTKMSYYDSGKNTGRAIVFLHGNPTSSYLWRNIIPHVEDIGRCLAPDLIGMGRSSKIPGSMYKFQDHYKYLEKWMESVNLPEKVNLVVHDWGSALGFHWANLHPSKVMSITFMEALVSPMPSWDVFPDVARNIFQALRSPEGEKLVLTQNFFVLRLLPGSIMRTLTDEEIEVYVKPFKDEGEGRRPTLTWPREIPIATDGPEDVVQFAKSYNQWLRSSSDIPKLYVHGDPGFFSESIKKEVMSWPNLQTVTVKGLHFLQEDSPDDIGKALHQFLVNKVYA</sequence>
<dbReference type="PANTHER" id="PTHR43329">
    <property type="entry name" value="EPOXIDE HYDROLASE"/>
    <property type="match status" value="1"/>
</dbReference>
<dbReference type="GO" id="GO:0004301">
    <property type="term" value="F:epoxide hydrolase activity"/>
    <property type="evidence" value="ECO:0007669"/>
    <property type="project" value="UniProtKB-ARBA"/>
</dbReference>
<dbReference type="SUPFAM" id="SSF53474">
    <property type="entry name" value="alpha/beta-Hydrolases"/>
    <property type="match status" value="1"/>
</dbReference>
<protein>
    <submittedName>
        <fullName evidence="4">Renilla-luciferin 2-monooxygenase-like</fullName>
    </submittedName>
</protein>
<evidence type="ECO:0000313" key="4">
    <source>
        <dbReference type="EMBL" id="CAB3243013.1"/>
    </source>
</evidence>
<dbReference type="GO" id="GO:0004497">
    <property type="term" value="F:monooxygenase activity"/>
    <property type="evidence" value="ECO:0007669"/>
    <property type="project" value="UniProtKB-KW"/>
</dbReference>
<comment type="similarity">
    <text evidence="2">Belongs to the AB hydrolase superfamily. Epoxide hydrolase family.</text>
</comment>
<dbReference type="InterPro" id="IPR000073">
    <property type="entry name" value="AB_hydrolase_1"/>
</dbReference>
<dbReference type="EMBL" id="LR784902">
    <property type="protein sequence ID" value="CAB3243013.1"/>
    <property type="molecule type" value="mRNA"/>
</dbReference>
<dbReference type="SMR" id="A0A6F9DBE0"/>
<accession>A0A6F9DBE0</accession>
<dbReference type="NCBIfam" id="NF002938">
    <property type="entry name" value="PRK03592.1"/>
    <property type="match status" value="1"/>
</dbReference>
<proteinExistence type="evidence at transcript level"/>
<evidence type="ECO:0000256" key="1">
    <source>
        <dbReference type="ARBA" id="ARBA00022801"/>
    </source>
</evidence>
<gene>
    <name evidence="4" type="primary">Ephx4</name>
</gene>
<dbReference type="AlphaFoldDB" id="A0A6F9DBE0"/>
<dbReference type="InterPro" id="IPR029058">
    <property type="entry name" value="AB_hydrolase_fold"/>
</dbReference>
<organism evidence="4">
    <name type="scientific">Phallusia mammillata</name>
    <dbReference type="NCBI Taxonomy" id="59560"/>
    <lineage>
        <taxon>Eukaryota</taxon>
        <taxon>Metazoa</taxon>
        <taxon>Chordata</taxon>
        <taxon>Tunicata</taxon>
        <taxon>Ascidiacea</taxon>
        <taxon>Phlebobranchia</taxon>
        <taxon>Ascidiidae</taxon>
        <taxon>Phallusia</taxon>
    </lineage>
</organism>
<dbReference type="Pfam" id="PF00561">
    <property type="entry name" value="Abhydrolase_1"/>
    <property type="match status" value="1"/>
</dbReference>
<evidence type="ECO:0000256" key="2">
    <source>
        <dbReference type="ARBA" id="ARBA00038334"/>
    </source>
</evidence>
<name>A0A6F9DBE0_9ASCI</name>
<keyword evidence="4" id="KW-0503">Monooxygenase</keyword>
<dbReference type="PRINTS" id="PR00412">
    <property type="entry name" value="EPOXHYDRLASE"/>
</dbReference>